<protein>
    <submittedName>
        <fullName evidence="2">Uncharacterized protein</fullName>
    </submittedName>
</protein>
<evidence type="ECO:0000313" key="3">
    <source>
        <dbReference type="Proteomes" id="UP001642360"/>
    </source>
</evidence>
<accession>A0ABC8RAB8</accession>
<dbReference type="EMBL" id="CAUOFW020001114">
    <property type="protein sequence ID" value="CAK9141251.1"/>
    <property type="molecule type" value="Genomic_DNA"/>
</dbReference>
<evidence type="ECO:0000256" key="1">
    <source>
        <dbReference type="SAM" id="MobiDB-lite"/>
    </source>
</evidence>
<sequence length="95" mass="9806">MTPDVKALKTRVVLLRKSMNGGRSPCKVSAPVGVKASFSPAVVLTSAASSTLAIIYVPPELPELPEAPADSTPATIPKIPKLPEPTEIVDSTVGT</sequence>
<organism evidence="2 3">
    <name type="scientific">Ilex paraguariensis</name>
    <name type="common">yerba mate</name>
    <dbReference type="NCBI Taxonomy" id="185542"/>
    <lineage>
        <taxon>Eukaryota</taxon>
        <taxon>Viridiplantae</taxon>
        <taxon>Streptophyta</taxon>
        <taxon>Embryophyta</taxon>
        <taxon>Tracheophyta</taxon>
        <taxon>Spermatophyta</taxon>
        <taxon>Magnoliopsida</taxon>
        <taxon>eudicotyledons</taxon>
        <taxon>Gunneridae</taxon>
        <taxon>Pentapetalae</taxon>
        <taxon>asterids</taxon>
        <taxon>campanulids</taxon>
        <taxon>Aquifoliales</taxon>
        <taxon>Aquifoliaceae</taxon>
        <taxon>Ilex</taxon>
    </lineage>
</organism>
<gene>
    <name evidence="2" type="ORF">ILEXP_LOCUS8816</name>
</gene>
<dbReference type="Proteomes" id="UP001642360">
    <property type="component" value="Unassembled WGS sequence"/>
</dbReference>
<reference evidence="2 3" key="1">
    <citation type="submission" date="2024-02" db="EMBL/GenBank/DDBJ databases">
        <authorList>
            <person name="Vignale AGUSTIN F."/>
            <person name="Sosa J E."/>
            <person name="Modenutti C."/>
        </authorList>
    </citation>
    <scope>NUCLEOTIDE SEQUENCE [LARGE SCALE GENOMIC DNA]</scope>
</reference>
<keyword evidence="3" id="KW-1185">Reference proteome</keyword>
<comment type="caution">
    <text evidence="2">The sequence shown here is derived from an EMBL/GenBank/DDBJ whole genome shotgun (WGS) entry which is preliminary data.</text>
</comment>
<proteinExistence type="predicted"/>
<dbReference type="AlphaFoldDB" id="A0ABC8RAB8"/>
<name>A0ABC8RAB8_9AQUA</name>
<feature type="region of interest" description="Disordered" evidence="1">
    <location>
        <begin position="65"/>
        <end position="95"/>
    </location>
</feature>
<evidence type="ECO:0000313" key="2">
    <source>
        <dbReference type="EMBL" id="CAK9141251.1"/>
    </source>
</evidence>